<name>A0A438F866_VITVI</name>
<protein>
    <submittedName>
        <fullName evidence="1">Uncharacterized protein</fullName>
    </submittedName>
</protein>
<dbReference type="AlphaFoldDB" id="A0A438F866"/>
<comment type="caution">
    <text evidence="1">The sequence shown here is derived from an EMBL/GenBank/DDBJ whole genome shotgun (WGS) entry which is preliminary data.</text>
</comment>
<proteinExistence type="predicted"/>
<accession>A0A438F866</accession>
<sequence>MPFKVDLALALHILMGNSHCNQELVRDYKIPDGKPPNKFGLGNKAANKRLAIATGFVSFASTALLMLDSVGKCFCHTAMNCAGLFSCMDKWIGTTVLIYTIQFDYALKVITEANESWIKLMKRGTPAGDLSLV</sequence>
<reference evidence="1 2" key="1">
    <citation type="journal article" date="2018" name="PLoS Genet.">
        <title>Population sequencing reveals clonal diversity and ancestral inbreeding in the grapevine cultivar Chardonnay.</title>
        <authorList>
            <person name="Roach M.J."/>
            <person name="Johnson D.L."/>
            <person name="Bohlmann J."/>
            <person name="van Vuuren H.J."/>
            <person name="Jones S.J."/>
            <person name="Pretorius I.S."/>
            <person name="Schmidt S.A."/>
            <person name="Borneman A.R."/>
        </authorList>
    </citation>
    <scope>NUCLEOTIDE SEQUENCE [LARGE SCALE GENOMIC DNA]</scope>
    <source>
        <strain evidence="2">cv. Chardonnay</strain>
        <tissue evidence="1">Leaf</tissue>
    </source>
</reference>
<dbReference type="EMBL" id="QGNW01001091">
    <property type="protein sequence ID" value="RVW56214.1"/>
    <property type="molecule type" value="Genomic_DNA"/>
</dbReference>
<organism evidence="1 2">
    <name type="scientific">Vitis vinifera</name>
    <name type="common">Grape</name>
    <dbReference type="NCBI Taxonomy" id="29760"/>
    <lineage>
        <taxon>Eukaryota</taxon>
        <taxon>Viridiplantae</taxon>
        <taxon>Streptophyta</taxon>
        <taxon>Embryophyta</taxon>
        <taxon>Tracheophyta</taxon>
        <taxon>Spermatophyta</taxon>
        <taxon>Magnoliopsida</taxon>
        <taxon>eudicotyledons</taxon>
        <taxon>Gunneridae</taxon>
        <taxon>Pentapetalae</taxon>
        <taxon>rosids</taxon>
        <taxon>Vitales</taxon>
        <taxon>Vitaceae</taxon>
        <taxon>Viteae</taxon>
        <taxon>Vitis</taxon>
    </lineage>
</organism>
<evidence type="ECO:0000313" key="1">
    <source>
        <dbReference type="EMBL" id="RVW56214.1"/>
    </source>
</evidence>
<gene>
    <name evidence="1" type="ORF">CK203_092261</name>
</gene>
<dbReference type="Proteomes" id="UP000288805">
    <property type="component" value="Unassembled WGS sequence"/>
</dbReference>
<evidence type="ECO:0000313" key="2">
    <source>
        <dbReference type="Proteomes" id="UP000288805"/>
    </source>
</evidence>